<dbReference type="AlphaFoldDB" id="A0A3M8Q6U8"/>
<dbReference type="OrthoDB" id="9342527at2"/>
<dbReference type="Proteomes" id="UP000280507">
    <property type="component" value="Unassembled WGS sequence"/>
</dbReference>
<protein>
    <recommendedName>
        <fullName evidence="4">DUF481 domain-containing protein</fullName>
    </recommendedName>
</protein>
<evidence type="ECO:0008006" key="4">
    <source>
        <dbReference type="Google" id="ProtNLM"/>
    </source>
</evidence>
<dbReference type="EMBL" id="RIZG01000003">
    <property type="protein sequence ID" value="RNF51806.1"/>
    <property type="molecule type" value="Genomic_DNA"/>
</dbReference>
<evidence type="ECO:0000256" key="1">
    <source>
        <dbReference type="SAM" id="SignalP"/>
    </source>
</evidence>
<feature type="signal peptide" evidence="1">
    <location>
        <begin position="1"/>
        <end position="23"/>
    </location>
</feature>
<sequence length="327" mass="37076">MWLGKGPIAAVCLVLGGCLPVLAAETSLDETESVYIVSEPEQKSWWLASHETVSETIGEWSTSIDTFLSGAPSRYEPESHLQIRFGSVLGEEQSSGFFDFKTRLRLPNTQDRLRLVIESEKDSLAPESLRGESSQDRSIISSALATSVSAAVQYLQEDIGLEVDSGIRVDFPLDPFLRIRFNQAGDDKTWGWWQRQEAFAYYSRGVGVSYGLGLVYQQSATLRYGVDASITWLDKEDRFYARENVSLQHILNEKSRLSYQLSFLQSGQNDLEPETVLYSVQYERQVYRDWLIVQVRPQFTHEADNDYDSEFSLTLALAIFLGPDYLD</sequence>
<keyword evidence="3" id="KW-1185">Reference proteome</keyword>
<evidence type="ECO:0000313" key="2">
    <source>
        <dbReference type="EMBL" id="RNF51806.1"/>
    </source>
</evidence>
<keyword evidence="1" id="KW-0732">Signal</keyword>
<proteinExistence type="predicted"/>
<feature type="chain" id="PRO_5017960050" description="DUF481 domain-containing protein" evidence="1">
    <location>
        <begin position="24"/>
        <end position="327"/>
    </location>
</feature>
<evidence type="ECO:0000313" key="3">
    <source>
        <dbReference type="Proteomes" id="UP000280507"/>
    </source>
</evidence>
<dbReference type="RefSeq" id="WP_123095374.1">
    <property type="nucleotide sequence ID" value="NZ_RIZG01000003.1"/>
</dbReference>
<reference evidence="2 3" key="1">
    <citation type="journal article" date="2012" name="Int. J. Syst. Evol. Microbiol.">
        <title>Marinomonas hwangdonensis sp. nov., isolated from seawater.</title>
        <authorList>
            <person name="Jung Y.T."/>
            <person name="Oh T.K."/>
            <person name="Yoon J.H."/>
        </authorList>
    </citation>
    <scope>NUCLEOTIDE SEQUENCE [LARGE SCALE GENOMIC DNA]</scope>
    <source>
        <strain evidence="2 3">HDW-15</strain>
    </source>
</reference>
<accession>A0A3M8Q6U8</accession>
<organism evidence="2 3">
    <name type="scientific">Marinomonas hwangdonensis</name>
    <dbReference type="NCBI Taxonomy" id="1053647"/>
    <lineage>
        <taxon>Bacteria</taxon>
        <taxon>Pseudomonadati</taxon>
        <taxon>Pseudomonadota</taxon>
        <taxon>Gammaproteobacteria</taxon>
        <taxon>Oceanospirillales</taxon>
        <taxon>Oceanospirillaceae</taxon>
        <taxon>Marinomonas</taxon>
    </lineage>
</organism>
<gene>
    <name evidence="2" type="ORF">EBI00_07940</name>
</gene>
<comment type="caution">
    <text evidence="2">The sequence shown here is derived from an EMBL/GenBank/DDBJ whole genome shotgun (WGS) entry which is preliminary data.</text>
</comment>
<name>A0A3M8Q6U8_9GAMM</name>
<dbReference type="PROSITE" id="PS51257">
    <property type="entry name" value="PROKAR_LIPOPROTEIN"/>
    <property type="match status" value="1"/>
</dbReference>